<evidence type="ECO:0000256" key="4">
    <source>
        <dbReference type="ARBA" id="ARBA00023315"/>
    </source>
</evidence>
<dbReference type="InterPro" id="IPR050680">
    <property type="entry name" value="YpeA/RimI_acetyltransf"/>
</dbReference>
<organism evidence="7 8">
    <name type="scientific">Rheinheimera salexigens</name>
    <dbReference type="NCBI Taxonomy" id="1628148"/>
    <lineage>
        <taxon>Bacteria</taxon>
        <taxon>Pseudomonadati</taxon>
        <taxon>Pseudomonadota</taxon>
        <taxon>Gammaproteobacteria</taxon>
        <taxon>Chromatiales</taxon>
        <taxon>Chromatiaceae</taxon>
        <taxon>Rheinheimera</taxon>
    </lineage>
</organism>
<keyword evidence="8" id="KW-1185">Reference proteome</keyword>
<dbReference type="GO" id="GO:0005737">
    <property type="term" value="C:cytoplasm"/>
    <property type="evidence" value="ECO:0007669"/>
    <property type="project" value="UniProtKB-SubCell"/>
</dbReference>
<evidence type="ECO:0000313" key="7">
    <source>
        <dbReference type="EMBL" id="OEY70968.1"/>
    </source>
</evidence>
<evidence type="ECO:0000256" key="2">
    <source>
        <dbReference type="ARBA" id="ARBA00022490"/>
    </source>
</evidence>
<name>A0A1E7QAD5_9GAMM</name>
<evidence type="ECO:0000313" key="8">
    <source>
        <dbReference type="Proteomes" id="UP000242258"/>
    </source>
</evidence>
<dbReference type="PANTHER" id="PTHR43420">
    <property type="entry name" value="ACETYLTRANSFERASE"/>
    <property type="match status" value="1"/>
</dbReference>
<comment type="subcellular location">
    <subcellularLocation>
        <location evidence="5">Cytoplasm</location>
    </subcellularLocation>
</comment>
<dbReference type="InterPro" id="IPR016181">
    <property type="entry name" value="Acyl_CoA_acyltransferase"/>
</dbReference>
<dbReference type="InterPro" id="IPR000182">
    <property type="entry name" value="GNAT_dom"/>
</dbReference>
<dbReference type="InterPro" id="IPR006464">
    <property type="entry name" value="AcTrfase_RimI/Ard1"/>
</dbReference>
<comment type="catalytic activity">
    <reaction evidence="5">
        <text>N-terminal L-alanyl-[ribosomal protein bS18] + acetyl-CoA = N-terminal N(alpha)-acetyl-L-alanyl-[ribosomal protein bS18] + CoA + H(+)</text>
        <dbReference type="Rhea" id="RHEA:43756"/>
        <dbReference type="Rhea" id="RHEA-COMP:10676"/>
        <dbReference type="Rhea" id="RHEA-COMP:10677"/>
        <dbReference type="ChEBI" id="CHEBI:15378"/>
        <dbReference type="ChEBI" id="CHEBI:57287"/>
        <dbReference type="ChEBI" id="CHEBI:57288"/>
        <dbReference type="ChEBI" id="CHEBI:64718"/>
        <dbReference type="ChEBI" id="CHEBI:83683"/>
        <dbReference type="EC" id="2.3.1.266"/>
    </reaction>
</comment>
<dbReference type="EC" id="2.3.1.266" evidence="5"/>
<comment type="function">
    <text evidence="5">Acetylates the N-terminal alanine of ribosomal protein bS18.</text>
</comment>
<keyword evidence="3 7" id="KW-0808">Transferase</keyword>
<dbReference type="STRING" id="1628148.BI198_06025"/>
<dbReference type="Pfam" id="PF00583">
    <property type="entry name" value="Acetyltransf_1"/>
    <property type="match status" value="1"/>
</dbReference>
<accession>A0A1E7QAD5</accession>
<dbReference type="PANTHER" id="PTHR43420:SF12">
    <property type="entry name" value="N-ACETYLTRANSFERASE DOMAIN-CONTAINING PROTEIN"/>
    <property type="match status" value="1"/>
</dbReference>
<gene>
    <name evidence="7" type="ORF">BI198_06025</name>
</gene>
<dbReference type="AlphaFoldDB" id="A0A1E7QAD5"/>
<keyword evidence="4" id="KW-0012">Acyltransferase</keyword>
<feature type="domain" description="N-acetyltransferase" evidence="6">
    <location>
        <begin position="1"/>
        <end position="146"/>
    </location>
</feature>
<sequence>MTQQAITLQDIAELHKIELAANPYPWPVSAFTSSFSALYYNFKLTLEQQIVGYVFCKIVADQAELFNICVNPYFQGKGYGKQLLQQLINDLSAKKITELWLEVRASNHIAIGLYESFGFACADIRPNYYTNAQGAEDAHIMCLYLL</sequence>
<evidence type="ECO:0000256" key="5">
    <source>
        <dbReference type="RuleBase" id="RU363094"/>
    </source>
</evidence>
<protein>
    <recommendedName>
        <fullName evidence="5">[Ribosomal protein bS18]-alanine N-acetyltransferase</fullName>
        <ecNumber evidence="5">2.3.1.266</ecNumber>
    </recommendedName>
</protein>
<evidence type="ECO:0000256" key="1">
    <source>
        <dbReference type="ARBA" id="ARBA00005395"/>
    </source>
</evidence>
<keyword evidence="2 5" id="KW-0963">Cytoplasm</keyword>
<dbReference type="Proteomes" id="UP000242258">
    <property type="component" value="Unassembled WGS sequence"/>
</dbReference>
<proteinExistence type="inferred from homology"/>
<comment type="similarity">
    <text evidence="1 5">Belongs to the acetyltransferase family. RimI subfamily.</text>
</comment>
<evidence type="ECO:0000259" key="6">
    <source>
        <dbReference type="PROSITE" id="PS51186"/>
    </source>
</evidence>
<dbReference type="CDD" id="cd04301">
    <property type="entry name" value="NAT_SF"/>
    <property type="match status" value="1"/>
</dbReference>
<reference evidence="8" key="1">
    <citation type="submission" date="2016-09" db="EMBL/GenBank/DDBJ databases">
        <authorList>
            <person name="Wan X."/>
            <person name="Hou S."/>
        </authorList>
    </citation>
    <scope>NUCLEOTIDE SEQUENCE [LARGE SCALE GENOMIC DNA]</scope>
    <source>
        <strain evidence="8">KH87</strain>
    </source>
</reference>
<evidence type="ECO:0000256" key="3">
    <source>
        <dbReference type="ARBA" id="ARBA00022679"/>
    </source>
</evidence>
<comment type="caution">
    <text evidence="7">The sequence shown here is derived from an EMBL/GenBank/DDBJ whole genome shotgun (WGS) entry which is preliminary data.</text>
</comment>
<dbReference type="NCBIfam" id="TIGR01575">
    <property type="entry name" value="rimI"/>
    <property type="match status" value="1"/>
</dbReference>
<dbReference type="SUPFAM" id="SSF55729">
    <property type="entry name" value="Acyl-CoA N-acyltransferases (Nat)"/>
    <property type="match status" value="1"/>
</dbReference>
<dbReference type="EMBL" id="MKEK01000001">
    <property type="protein sequence ID" value="OEY70968.1"/>
    <property type="molecule type" value="Genomic_DNA"/>
</dbReference>
<dbReference type="GO" id="GO:0008999">
    <property type="term" value="F:protein-N-terminal-alanine acetyltransferase activity"/>
    <property type="evidence" value="ECO:0007669"/>
    <property type="project" value="UniProtKB-EC"/>
</dbReference>
<dbReference type="PROSITE" id="PS51186">
    <property type="entry name" value="GNAT"/>
    <property type="match status" value="1"/>
</dbReference>
<dbReference type="Gene3D" id="3.40.630.30">
    <property type="match status" value="1"/>
</dbReference>